<sequence length="140" mass="15129">MISTEVELPPNTTKLTTVTNLNKGALISPSTQTTVTPLPPDNVTAIQSNNLIAVTATIYIDAADNLTSLDIYTANSLKVGGIQDVYVVYNYEEEVPLALYPYTISFNIDNPTNAINKIESYLWDEDPVSSRGTVTDITGG</sequence>
<name>A0ABP8CBJ6_9FLAO</name>
<organism evidence="1 2">
    <name type="scientific">Postechiella marina</name>
    <dbReference type="NCBI Taxonomy" id="943941"/>
    <lineage>
        <taxon>Bacteria</taxon>
        <taxon>Pseudomonadati</taxon>
        <taxon>Bacteroidota</taxon>
        <taxon>Flavobacteriia</taxon>
        <taxon>Flavobacteriales</taxon>
        <taxon>Flavobacteriaceae</taxon>
        <taxon>Postechiella</taxon>
    </lineage>
</organism>
<reference evidence="2" key="1">
    <citation type="journal article" date="2019" name="Int. J. Syst. Evol. Microbiol.">
        <title>The Global Catalogue of Microorganisms (GCM) 10K type strain sequencing project: providing services to taxonomists for standard genome sequencing and annotation.</title>
        <authorList>
            <consortium name="The Broad Institute Genomics Platform"/>
            <consortium name="The Broad Institute Genome Sequencing Center for Infectious Disease"/>
            <person name="Wu L."/>
            <person name="Ma J."/>
        </authorList>
    </citation>
    <scope>NUCLEOTIDE SEQUENCE [LARGE SCALE GENOMIC DNA]</scope>
    <source>
        <strain evidence="2">JCM 17630</strain>
    </source>
</reference>
<accession>A0ABP8CBJ6</accession>
<evidence type="ECO:0000313" key="1">
    <source>
        <dbReference type="EMBL" id="GAA4237004.1"/>
    </source>
</evidence>
<dbReference type="RefSeq" id="WP_344788367.1">
    <property type="nucleotide sequence ID" value="NZ_BAABCA010000004.1"/>
</dbReference>
<evidence type="ECO:0000313" key="2">
    <source>
        <dbReference type="Proteomes" id="UP001501496"/>
    </source>
</evidence>
<comment type="caution">
    <text evidence="1">The sequence shown here is derived from an EMBL/GenBank/DDBJ whole genome shotgun (WGS) entry which is preliminary data.</text>
</comment>
<protein>
    <submittedName>
        <fullName evidence="1">Uncharacterized protein</fullName>
    </submittedName>
</protein>
<proteinExistence type="predicted"/>
<dbReference type="EMBL" id="BAABCA010000004">
    <property type="protein sequence ID" value="GAA4237004.1"/>
    <property type="molecule type" value="Genomic_DNA"/>
</dbReference>
<dbReference type="Proteomes" id="UP001501496">
    <property type="component" value="Unassembled WGS sequence"/>
</dbReference>
<keyword evidence="2" id="KW-1185">Reference proteome</keyword>
<gene>
    <name evidence="1" type="ORF">GCM10022291_22790</name>
</gene>